<organism evidence="1 2">
    <name type="scientific">Choiromyces venosus 120613-1</name>
    <dbReference type="NCBI Taxonomy" id="1336337"/>
    <lineage>
        <taxon>Eukaryota</taxon>
        <taxon>Fungi</taxon>
        <taxon>Dikarya</taxon>
        <taxon>Ascomycota</taxon>
        <taxon>Pezizomycotina</taxon>
        <taxon>Pezizomycetes</taxon>
        <taxon>Pezizales</taxon>
        <taxon>Tuberaceae</taxon>
        <taxon>Choiromyces</taxon>
    </lineage>
</organism>
<name>A0A3N4K416_9PEZI</name>
<evidence type="ECO:0000313" key="2">
    <source>
        <dbReference type="Proteomes" id="UP000276215"/>
    </source>
</evidence>
<gene>
    <name evidence="1" type="ORF">L873DRAFT_1787277</name>
</gene>
<proteinExistence type="predicted"/>
<reference evidence="1 2" key="1">
    <citation type="journal article" date="2018" name="Nat. Ecol. Evol.">
        <title>Pezizomycetes genomes reveal the molecular basis of ectomycorrhizal truffle lifestyle.</title>
        <authorList>
            <person name="Murat C."/>
            <person name="Payen T."/>
            <person name="Noel B."/>
            <person name="Kuo A."/>
            <person name="Morin E."/>
            <person name="Chen J."/>
            <person name="Kohler A."/>
            <person name="Krizsan K."/>
            <person name="Balestrini R."/>
            <person name="Da Silva C."/>
            <person name="Montanini B."/>
            <person name="Hainaut M."/>
            <person name="Levati E."/>
            <person name="Barry K.W."/>
            <person name="Belfiori B."/>
            <person name="Cichocki N."/>
            <person name="Clum A."/>
            <person name="Dockter R.B."/>
            <person name="Fauchery L."/>
            <person name="Guy J."/>
            <person name="Iotti M."/>
            <person name="Le Tacon F."/>
            <person name="Lindquist E.A."/>
            <person name="Lipzen A."/>
            <person name="Malagnac F."/>
            <person name="Mello A."/>
            <person name="Molinier V."/>
            <person name="Miyauchi S."/>
            <person name="Poulain J."/>
            <person name="Riccioni C."/>
            <person name="Rubini A."/>
            <person name="Sitrit Y."/>
            <person name="Splivallo R."/>
            <person name="Traeger S."/>
            <person name="Wang M."/>
            <person name="Zifcakova L."/>
            <person name="Wipf D."/>
            <person name="Zambonelli A."/>
            <person name="Paolocci F."/>
            <person name="Nowrousian M."/>
            <person name="Ottonello S."/>
            <person name="Baldrian P."/>
            <person name="Spatafora J.W."/>
            <person name="Henrissat B."/>
            <person name="Nagy L.G."/>
            <person name="Aury J.M."/>
            <person name="Wincker P."/>
            <person name="Grigoriev I.V."/>
            <person name="Bonfante P."/>
            <person name="Martin F.M."/>
        </authorList>
    </citation>
    <scope>NUCLEOTIDE SEQUENCE [LARGE SCALE GENOMIC DNA]</scope>
    <source>
        <strain evidence="1 2">120613-1</strain>
    </source>
</reference>
<protein>
    <submittedName>
        <fullName evidence="1">Uncharacterized protein</fullName>
    </submittedName>
</protein>
<sequence>MKTQNNDAASQLSDISAEMKAIQDRTFPYLPLTVRTPIYYYHHISMRAQITEHMSSKDLGNMGMVNEKPPSQCASSFTDLITGTDLVTRGVGGVKVKLEEQDSENYYEAGDNEDHYEEDLTGGQEPVAKKICKVMVTMTPLKPDEIRSQNSNLFHNRVISRTHSRSDSSLPLLKVDTMPTRYTELDLDLTRYFY</sequence>
<dbReference type="Proteomes" id="UP000276215">
    <property type="component" value="Unassembled WGS sequence"/>
</dbReference>
<keyword evidence="2" id="KW-1185">Reference proteome</keyword>
<accession>A0A3N4K416</accession>
<dbReference type="AlphaFoldDB" id="A0A3N4K416"/>
<evidence type="ECO:0000313" key="1">
    <source>
        <dbReference type="EMBL" id="RPB03151.1"/>
    </source>
</evidence>
<dbReference type="EMBL" id="ML120364">
    <property type="protein sequence ID" value="RPB03151.1"/>
    <property type="molecule type" value="Genomic_DNA"/>
</dbReference>